<dbReference type="InterPro" id="IPR029000">
    <property type="entry name" value="Cyclophilin-like_dom_sf"/>
</dbReference>
<dbReference type="SUPFAM" id="SSF50891">
    <property type="entry name" value="Cyclophilin-like"/>
    <property type="match status" value="2"/>
</dbReference>
<evidence type="ECO:0000256" key="1">
    <source>
        <dbReference type="ARBA" id="ARBA00022741"/>
    </source>
</evidence>
<keyword evidence="1" id="KW-0547">Nucleotide-binding</keyword>
<keyword evidence="6" id="KW-0456">Lyase</keyword>
<comment type="caution">
    <text evidence="6">The sequence shown here is derived from an EMBL/GenBank/DDBJ whole genome shotgun (WGS) entry which is preliminary data.</text>
</comment>
<sequence length="527" mass="57959">MRFLSVNLNCFLIELSSLEETVALYHCLKRTAHPDIQELIPAARTILVYFDPVFTDEKKLIQWISAQKLEQNLLNMGKEVVINVCYDGADLAHVAEYLGIDVNEVIHKHTHSRWQVAFIGFAPGFAYLISPDHPFGSIPRLVSPRKKIASGSVGLAGEYSGIYPKESPGGWQLIGRTDQTMWDVYREQAALLLPSDQVVFKDISKHPTQVTVPCTKLFSRQRLENPIVFTVLNVGLQVLVQDEGRKNVAQLGVGQAGAMDRSAFHCANACVGNSKNAAALEIYNGGLRLKVMEETVIAVTGAETELWVSYANGYTVKQPLYQPIALDQGDEIYLTKAQAGIRNYVAVRGGIAVEQVLNSASYDSLAELGTVPLKVGDEIRSAQLKTECVDLDQAANALPKVGDQVVVDIVLGPRMDWFTPESMDLLLAQFWLVTADSNRIGLRLVGDKPLQRQIKQELPSEGCCTGAIQIPPNGQPVLFMNDHPITGGYPVIAAVAPYHLDLIAQVAAGCYIQFRKISDFMDIKKNV</sequence>
<dbReference type="InterPro" id="IPR003833">
    <property type="entry name" value="CT_C_D"/>
</dbReference>
<name>A0A4Q6XE01_9GAMM</name>
<dbReference type="Pfam" id="PF02626">
    <property type="entry name" value="CT_A_B"/>
    <property type="match status" value="1"/>
</dbReference>
<dbReference type="InterPro" id="IPR052708">
    <property type="entry name" value="PxpC"/>
</dbReference>
<keyword evidence="3" id="KW-0067">ATP-binding</keyword>
<feature type="domain" description="Carboxyltransferase" evidence="4">
    <location>
        <begin position="1"/>
        <end position="192"/>
    </location>
</feature>
<dbReference type="NCBIfam" id="TIGR00724">
    <property type="entry name" value="urea_amlyse_rel"/>
    <property type="match status" value="1"/>
</dbReference>
<protein>
    <submittedName>
        <fullName evidence="6">5-oxoprolinase/urea amidolyase family protein</fullName>
    </submittedName>
</protein>
<dbReference type="RefSeq" id="WP_130162940.1">
    <property type="nucleotide sequence ID" value="NZ_SGIM01000014.1"/>
</dbReference>
<dbReference type="InterPro" id="IPR003778">
    <property type="entry name" value="CT_A_B"/>
</dbReference>
<reference evidence="6 7" key="1">
    <citation type="submission" date="2019-02" db="EMBL/GenBank/DDBJ databases">
        <title>The draft genome of Acinetobacter halotolerans strain JCM 31009.</title>
        <authorList>
            <person name="Qin J."/>
            <person name="Feng Y."/>
            <person name="Nemec A."/>
            <person name="Zong Z."/>
        </authorList>
    </citation>
    <scope>NUCLEOTIDE SEQUENCE [LARGE SCALE GENOMIC DNA]</scope>
    <source>
        <strain evidence="6 7">JCM 31009</strain>
    </source>
</reference>
<organism evidence="6 7">
    <name type="scientific">Acinetobacter halotolerans</name>
    <dbReference type="NCBI Taxonomy" id="1752076"/>
    <lineage>
        <taxon>Bacteria</taxon>
        <taxon>Pseudomonadati</taxon>
        <taxon>Pseudomonadota</taxon>
        <taxon>Gammaproteobacteria</taxon>
        <taxon>Moraxellales</taxon>
        <taxon>Moraxellaceae</taxon>
        <taxon>Acinetobacter</taxon>
    </lineage>
</organism>
<keyword evidence="7" id="KW-1185">Reference proteome</keyword>
<evidence type="ECO:0000256" key="2">
    <source>
        <dbReference type="ARBA" id="ARBA00022801"/>
    </source>
</evidence>
<evidence type="ECO:0000313" key="6">
    <source>
        <dbReference type="EMBL" id="RZF49870.1"/>
    </source>
</evidence>
<dbReference type="GO" id="GO:0016787">
    <property type="term" value="F:hydrolase activity"/>
    <property type="evidence" value="ECO:0007669"/>
    <property type="project" value="UniProtKB-KW"/>
</dbReference>
<evidence type="ECO:0000259" key="4">
    <source>
        <dbReference type="SMART" id="SM00796"/>
    </source>
</evidence>
<dbReference type="EMBL" id="SGIM01000014">
    <property type="protein sequence ID" value="RZF49870.1"/>
    <property type="molecule type" value="Genomic_DNA"/>
</dbReference>
<dbReference type="Gene3D" id="3.30.1360.40">
    <property type="match status" value="1"/>
</dbReference>
<dbReference type="PANTHER" id="PTHR43309">
    <property type="entry name" value="5-OXOPROLINASE SUBUNIT C"/>
    <property type="match status" value="1"/>
</dbReference>
<dbReference type="GO" id="GO:0005524">
    <property type="term" value="F:ATP binding"/>
    <property type="evidence" value="ECO:0007669"/>
    <property type="project" value="UniProtKB-KW"/>
</dbReference>
<dbReference type="Gene3D" id="2.40.100.10">
    <property type="entry name" value="Cyclophilin-like"/>
    <property type="match status" value="2"/>
</dbReference>
<dbReference type="SMART" id="SM00797">
    <property type="entry name" value="AHS2"/>
    <property type="match status" value="1"/>
</dbReference>
<dbReference type="SUPFAM" id="SSF160467">
    <property type="entry name" value="PH0987 N-terminal domain-like"/>
    <property type="match status" value="1"/>
</dbReference>
<evidence type="ECO:0000313" key="7">
    <source>
        <dbReference type="Proteomes" id="UP000292110"/>
    </source>
</evidence>
<dbReference type="SMART" id="SM00796">
    <property type="entry name" value="AHS1"/>
    <property type="match status" value="1"/>
</dbReference>
<dbReference type="GO" id="GO:0016829">
    <property type="term" value="F:lyase activity"/>
    <property type="evidence" value="ECO:0007669"/>
    <property type="project" value="UniProtKB-KW"/>
</dbReference>
<feature type="domain" description="Carboxyltransferase" evidence="5">
    <location>
        <begin position="250"/>
        <end position="526"/>
    </location>
</feature>
<keyword evidence="2" id="KW-0378">Hydrolase</keyword>
<evidence type="ECO:0000256" key="3">
    <source>
        <dbReference type="ARBA" id="ARBA00022840"/>
    </source>
</evidence>
<gene>
    <name evidence="6" type="ORF">EXE30_14070</name>
</gene>
<proteinExistence type="predicted"/>
<accession>A0A4Q6XE01</accession>
<dbReference type="PANTHER" id="PTHR43309:SF3">
    <property type="entry name" value="5-OXOPROLINASE SUBUNIT C"/>
    <property type="match status" value="1"/>
</dbReference>
<dbReference type="AlphaFoldDB" id="A0A4Q6XE01"/>
<dbReference type="Pfam" id="PF02682">
    <property type="entry name" value="CT_C_D"/>
    <property type="match status" value="1"/>
</dbReference>
<dbReference type="Proteomes" id="UP000292110">
    <property type="component" value="Unassembled WGS sequence"/>
</dbReference>
<evidence type="ECO:0000259" key="5">
    <source>
        <dbReference type="SMART" id="SM00797"/>
    </source>
</evidence>